<dbReference type="Proteomes" id="UP001597521">
    <property type="component" value="Unassembled WGS sequence"/>
</dbReference>
<evidence type="ECO:0000313" key="14">
    <source>
        <dbReference type="Proteomes" id="UP001597521"/>
    </source>
</evidence>
<evidence type="ECO:0000256" key="3">
    <source>
        <dbReference type="ARBA" id="ARBA00022448"/>
    </source>
</evidence>
<keyword evidence="14" id="KW-1185">Reference proteome</keyword>
<feature type="coiled-coil region" evidence="10">
    <location>
        <begin position="169"/>
        <end position="210"/>
    </location>
</feature>
<keyword evidence="7" id="KW-1133">Transmembrane helix</keyword>
<organism evidence="13 14">
    <name type="scientific">Devosia albogilva</name>
    <dbReference type="NCBI Taxonomy" id="429726"/>
    <lineage>
        <taxon>Bacteria</taxon>
        <taxon>Pseudomonadati</taxon>
        <taxon>Pseudomonadota</taxon>
        <taxon>Alphaproteobacteria</taxon>
        <taxon>Hyphomicrobiales</taxon>
        <taxon>Devosiaceae</taxon>
        <taxon>Devosia</taxon>
    </lineage>
</organism>
<dbReference type="InterPro" id="IPR058781">
    <property type="entry name" value="HH_AprE-like"/>
</dbReference>
<protein>
    <recommendedName>
        <fullName evidence="9">Membrane fusion protein (MFP) family protein</fullName>
    </recommendedName>
</protein>
<comment type="caution">
    <text evidence="13">The sequence shown here is derived from an EMBL/GenBank/DDBJ whole genome shotgun (WGS) entry which is preliminary data.</text>
</comment>
<gene>
    <name evidence="13" type="ORF">ACFSX5_13795</name>
</gene>
<dbReference type="RefSeq" id="WP_386834188.1">
    <property type="nucleotide sequence ID" value="NZ_JBHUNP010000001.1"/>
</dbReference>
<feature type="domain" description="AprE-like long alpha-helical hairpin" evidence="11">
    <location>
        <begin position="112"/>
        <end position="295"/>
    </location>
</feature>
<dbReference type="InterPro" id="IPR050739">
    <property type="entry name" value="MFP"/>
</dbReference>
<dbReference type="InterPro" id="IPR010129">
    <property type="entry name" value="T1SS_HlyD"/>
</dbReference>
<dbReference type="PANTHER" id="PTHR30386:SF17">
    <property type="entry name" value="ALKALINE PROTEASE SECRETION PROTEIN APRE"/>
    <property type="match status" value="1"/>
</dbReference>
<evidence type="ECO:0000256" key="9">
    <source>
        <dbReference type="RuleBase" id="RU365093"/>
    </source>
</evidence>
<dbReference type="PANTHER" id="PTHR30386">
    <property type="entry name" value="MEMBRANE FUSION SUBUNIT OF EMRAB-TOLC MULTIDRUG EFFLUX PUMP"/>
    <property type="match status" value="1"/>
</dbReference>
<dbReference type="InterPro" id="IPR058982">
    <property type="entry name" value="Beta-barrel_AprE"/>
</dbReference>
<evidence type="ECO:0000259" key="12">
    <source>
        <dbReference type="Pfam" id="PF26002"/>
    </source>
</evidence>
<sequence>MTTLDLSSPYGTSTTLAQRGRTKAGSSAFSLRGRVVAGSILALLLVGGIGGWSATAKLSGAVISTGSVLVDQNVKVVQHLDGGVVRSIAVRKGDRVAQGQILFTLDDIGIRTEQSILMGQLAELSARQARLLAERDGAKAIAFPAVYLANNPGAGVIMDGERTLFESTLQNRQSQRSQLELQITQSREEIAGLELQHTAMAEELALMREERERMGLLAEKGLIETNKINASDRELARMVGSQGELAASIARARARISEIELQILSIDELARTEAQRELRTIEARMAELADRLNEVNSRLERTVIRAPVAGSVNELSVTTLGGVITPAEKLLTIVPEDADLTIEFRVATSDIDQIEPGQPAKLRFSAFNQRVTPEIDATVSHVAAAAINDAQSGQSYYLATAEVTGDLSALGERGLVPGMPVEVFVQTDEQIAIAYLLKPFTDQISRAFKEE</sequence>
<evidence type="ECO:0000256" key="8">
    <source>
        <dbReference type="ARBA" id="ARBA00023136"/>
    </source>
</evidence>
<keyword evidence="5 9" id="KW-0997">Cell inner membrane</keyword>
<evidence type="ECO:0000256" key="2">
    <source>
        <dbReference type="ARBA" id="ARBA00009477"/>
    </source>
</evidence>
<dbReference type="PRINTS" id="PR01490">
    <property type="entry name" value="RTXTOXIND"/>
</dbReference>
<keyword evidence="4 9" id="KW-1003">Cell membrane</keyword>
<feature type="coiled-coil region" evidence="10">
    <location>
        <begin position="271"/>
        <end position="305"/>
    </location>
</feature>
<keyword evidence="8" id="KW-0472">Membrane</keyword>
<dbReference type="NCBIfam" id="TIGR01843">
    <property type="entry name" value="type_I_hlyD"/>
    <property type="match status" value="1"/>
</dbReference>
<feature type="domain" description="AprE-like beta-barrel" evidence="12">
    <location>
        <begin position="340"/>
        <end position="427"/>
    </location>
</feature>
<dbReference type="Gene3D" id="2.40.50.100">
    <property type="match status" value="1"/>
</dbReference>
<evidence type="ECO:0000259" key="11">
    <source>
        <dbReference type="Pfam" id="PF25994"/>
    </source>
</evidence>
<keyword evidence="3 9" id="KW-0813">Transport</keyword>
<proteinExistence type="inferred from homology"/>
<evidence type="ECO:0000313" key="13">
    <source>
        <dbReference type="EMBL" id="MFD2648858.1"/>
    </source>
</evidence>
<evidence type="ECO:0000256" key="10">
    <source>
        <dbReference type="SAM" id="Coils"/>
    </source>
</evidence>
<accession>A0ABW5QML2</accession>
<keyword evidence="10" id="KW-0175">Coiled coil</keyword>
<evidence type="ECO:0000256" key="7">
    <source>
        <dbReference type="ARBA" id="ARBA00022989"/>
    </source>
</evidence>
<name>A0ABW5QML2_9HYPH</name>
<keyword evidence="6" id="KW-0812">Transmembrane</keyword>
<evidence type="ECO:0000256" key="4">
    <source>
        <dbReference type="ARBA" id="ARBA00022475"/>
    </source>
</evidence>
<comment type="similarity">
    <text evidence="2 9">Belongs to the membrane fusion protein (MFP) (TC 8.A.1) family.</text>
</comment>
<reference evidence="14" key="1">
    <citation type="journal article" date="2019" name="Int. J. Syst. Evol. Microbiol.">
        <title>The Global Catalogue of Microorganisms (GCM) 10K type strain sequencing project: providing services to taxonomists for standard genome sequencing and annotation.</title>
        <authorList>
            <consortium name="The Broad Institute Genomics Platform"/>
            <consortium name="The Broad Institute Genome Sequencing Center for Infectious Disease"/>
            <person name="Wu L."/>
            <person name="Ma J."/>
        </authorList>
    </citation>
    <scope>NUCLEOTIDE SEQUENCE [LARGE SCALE GENOMIC DNA]</scope>
    <source>
        <strain evidence="14">CCM 7427</strain>
    </source>
</reference>
<comment type="subcellular location">
    <subcellularLocation>
        <location evidence="1 9">Cell inner membrane</location>
        <topology evidence="1 9">Single-pass membrane protein</topology>
    </subcellularLocation>
</comment>
<evidence type="ECO:0000256" key="6">
    <source>
        <dbReference type="ARBA" id="ARBA00022692"/>
    </source>
</evidence>
<dbReference type="Pfam" id="PF26002">
    <property type="entry name" value="Beta-barrel_AprE"/>
    <property type="match status" value="1"/>
</dbReference>
<dbReference type="EMBL" id="JBHUNP010000001">
    <property type="protein sequence ID" value="MFD2648858.1"/>
    <property type="molecule type" value="Genomic_DNA"/>
</dbReference>
<evidence type="ECO:0000256" key="1">
    <source>
        <dbReference type="ARBA" id="ARBA00004377"/>
    </source>
</evidence>
<dbReference type="Gene3D" id="2.40.30.170">
    <property type="match status" value="1"/>
</dbReference>
<dbReference type="Pfam" id="PF25994">
    <property type="entry name" value="HH_AprE"/>
    <property type="match status" value="1"/>
</dbReference>
<evidence type="ECO:0000256" key="5">
    <source>
        <dbReference type="ARBA" id="ARBA00022519"/>
    </source>
</evidence>